<reference evidence="1 2" key="1">
    <citation type="submission" date="2016-11" db="EMBL/GenBank/DDBJ databases">
        <authorList>
            <person name="Kadnikov V."/>
            <person name="Nazina T."/>
        </authorList>
    </citation>
    <scope>NUCLEOTIDE SEQUENCE [LARGE SCALE GENOMIC DNA]</scope>
    <source>
        <strain evidence="1 2">1017</strain>
    </source>
</reference>
<dbReference type="AlphaFoldDB" id="A0A1Q5T5C9"/>
<evidence type="ECO:0000313" key="2">
    <source>
        <dbReference type="Proteomes" id="UP000186030"/>
    </source>
</evidence>
<comment type="caution">
    <text evidence="1">The sequence shown here is derived from an EMBL/GenBank/DDBJ whole genome shotgun (WGS) entry which is preliminary data.</text>
</comment>
<sequence length="44" mass="5064">MPDNISVCYKEDIGCEGEWEMEKQAFSWLYVYMVLAVAVPSAPY</sequence>
<protein>
    <submittedName>
        <fullName evidence="1">Uncharacterized protein</fullName>
    </submittedName>
</protein>
<reference evidence="2" key="2">
    <citation type="submission" date="2017-01" db="EMBL/GenBank/DDBJ databases">
        <title>Genome sequencing and annotation of Geobacillus sp. 1017, a Hydrocarbon-Oxidizing Thermophilic Bacterium Isolated from a Heavy Oil Reservoir (China).</title>
        <authorList>
            <person name="Kadnikov V.V."/>
            <person name="Mardanov A.V."/>
            <person name="Poltaraus A.B."/>
            <person name="Sokolova D.S."/>
            <person name="Semenova E.M."/>
            <person name="Ravin N.V."/>
            <person name="Tourova T.P."/>
            <person name="Nazina T.N."/>
        </authorList>
    </citation>
    <scope>NUCLEOTIDE SEQUENCE [LARGE SCALE GENOMIC DNA]</scope>
    <source>
        <strain evidence="2">1017</strain>
    </source>
</reference>
<organism evidence="1 2">
    <name type="scientific">Geobacillus proteiniphilus</name>
    <dbReference type="NCBI Taxonomy" id="860353"/>
    <lineage>
        <taxon>Bacteria</taxon>
        <taxon>Bacillati</taxon>
        <taxon>Bacillota</taxon>
        <taxon>Bacilli</taxon>
        <taxon>Bacillales</taxon>
        <taxon>Anoxybacillaceae</taxon>
        <taxon>Geobacillus</taxon>
    </lineage>
</organism>
<dbReference type="EMBL" id="MQMG01000007">
    <property type="protein sequence ID" value="OKO95439.1"/>
    <property type="molecule type" value="Genomic_DNA"/>
</dbReference>
<dbReference type="Proteomes" id="UP000186030">
    <property type="component" value="Unassembled WGS sequence"/>
</dbReference>
<gene>
    <name evidence="1" type="ORF">BRO54_0874</name>
</gene>
<name>A0A1Q5T5C9_9BACL</name>
<evidence type="ECO:0000313" key="1">
    <source>
        <dbReference type="EMBL" id="OKO95439.1"/>
    </source>
</evidence>
<proteinExistence type="predicted"/>
<accession>A0A1Q5T5C9</accession>